<evidence type="ECO:0000259" key="7">
    <source>
        <dbReference type="SMART" id="SM00775"/>
    </source>
</evidence>
<keyword evidence="5" id="KW-0378">Hydrolase</keyword>
<dbReference type="EMBL" id="JBFDAA010000012">
    <property type="protein sequence ID" value="KAL1123496.1"/>
    <property type="molecule type" value="Genomic_DNA"/>
</dbReference>
<feature type="region of interest" description="Disordered" evidence="6">
    <location>
        <begin position="372"/>
        <end position="413"/>
    </location>
</feature>
<comment type="catalytic activity">
    <reaction evidence="1">
        <text>a 1,2-diacyl-sn-glycero-3-phosphate + H2O = a 1,2-diacyl-sn-glycerol + phosphate</text>
        <dbReference type="Rhea" id="RHEA:27429"/>
        <dbReference type="ChEBI" id="CHEBI:15377"/>
        <dbReference type="ChEBI" id="CHEBI:17815"/>
        <dbReference type="ChEBI" id="CHEBI:43474"/>
        <dbReference type="ChEBI" id="CHEBI:58608"/>
        <dbReference type="EC" id="3.1.3.4"/>
    </reaction>
    <physiologicalReaction direction="left-to-right" evidence="1">
        <dbReference type="Rhea" id="RHEA:27430"/>
    </physiologicalReaction>
</comment>
<feature type="compositionally biased region" description="Polar residues" evidence="6">
    <location>
        <begin position="219"/>
        <end position="233"/>
    </location>
</feature>
<feature type="region of interest" description="Disordered" evidence="6">
    <location>
        <begin position="217"/>
        <end position="295"/>
    </location>
</feature>
<dbReference type="PANTHER" id="PTHR12181">
    <property type="entry name" value="LIPIN"/>
    <property type="match status" value="1"/>
</dbReference>
<accession>A0ABD0Y7Y9</accession>
<comment type="similarity">
    <text evidence="3">Belongs to the lipin family.</text>
</comment>
<organism evidence="8 9">
    <name type="scientific">Ranatra chinensis</name>
    <dbReference type="NCBI Taxonomy" id="642074"/>
    <lineage>
        <taxon>Eukaryota</taxon>
        <taxon>Metazoa</taxon>
        <taxon>Ecdysozoa</taxon>
        <taxon>Arthropoda</taxon>
        <taxon>Hexapoda</taxon>
        <taxon>Insecta</taxon>
        <taxon>Pterygota</taxon>
        <taxon>Neoptera</taxon>
        <taxon>Paraneoptera</taxon>
        <taxon>Hemiptera</taxon>
        <taxon>Heteroptera</taxon>
        <taxon>Panheteroptera</taxon>
        <taxon>Nepomorpha</taxon>
        <taxon>Nepidae</taxon>
        <taxon>Ranatrinae</taxon>
        <taxon>Ranatra</taxon>
    </lineage>
</organism>
<evidence type="ECO:0000313" key="9">
    <source>
        <dbReference type="Proteomes" id="UP001558652"/>
    </source>
</evidence>
<feature type="region of interest" description="Disordered" evidence="6">
    <location>
        <begin position="90"/>
        <end position="195"/>
    </location>
</feature>
<evidence type="ECO:0000256" key="5">
    <source>
        <dbReference type="ARBA" id="ARBA00022801"/>
    </source>
</evidence>
<feature type="region of interest" description="Disordered" evidence="6">
    <location>
        <begin position="481"/>
        <end position="518"/>
    </location>
</feature>
<feature type="compositionally biased region" description="Acidic residues" evidence="6">
    <location>
        <begin position="131"/>
        <end position="142"/>
    </location>
</feature>
<evidence type="ECO:0000256" key="1">
    <source>
        <dbReference type="ARBA" id="ARBA00001180"/>
    </source>
</evidence>
<dbReference type="GO" id="GO:0008195">
    <property type="term" value="F:phosphatidate phosphatase activity"/>
    <property type="evidence" value="ECO:0007669"/>
    <property type="project" value="UniProtKB-EC"/>
</dbReference>
<dbReference type="Proteomes" id="UP001558652">
    <property type="component" value="Unassembled WGS sequence"/>
</dbReference>
<sequence length="1035" mass="115099">MNYLGRVINNCKYIYNEINAATLTGAIDVVVVQQPDGTFTCSPFHVRFGKIGVLRSKEKIVDIELNGEPVDIHMKLGESGEAFFVEEVPDGEGDEGVSIPPHLACSPIPPDADRFPPEWLDEGERGRPEEGNEDGPPAEDDGLLGGDERPRTFRAATVDSADGSEPREPSTTEFRPIEPGQQSVAEQQQPAPEQPPAEFVKVGFRLTNNNCLNAVAVNQEDSPSTDETNTVTVSKRKRRKKSIKKKYGNNNNNNNNNNQKRNSIPEEVLKVEEEPEDEKKSADPIFQMEDLDPAPVSGGTDVLKEVKEEESVPVKLPPVQELTVERDIHFFSDTEITPGSRFVKAVQLEESGFELIDGTHIVGAFPRDERDFAPVQSDSEFETKRLGGGSEVGGETGGSGVGGGGGGSAEDHAQSWRWGELPTPEPDDKKQESQKWMLQNMLGFMKKTKHMRHKNESEGIYLSEVNSEDPEMAALYFPNPYRQANPITTPSQDFSEPSREEDAESGNGPSLPQSPHSVEGAICGPHSKWLPDDVAFSLCGSTEVTSESFEEHQVSFSEFATDPCALLANPRLVLRMDGKFYPWKTAAPLVMALFVFHKPLPQDVIARITGEIAEIEPGKREKDKQEKKLPYSWFNWSRINEQQQKFASENGSIMKEVDGKMAVETLANKPEEVAEQPLELIDRSLDSNLSSSGELKSAEKAGDMITEPAAPSCEKYRKTLRLTSEQISKLKLHPGANELEFSVTTAYQGTSRCKCFLFCWRYDDKIVVSDIDGTITKSDVLGHILPIVGKDWAQSGVAKLFTKIKENGYKLLYLSARAIGLLYKLKKILPSTYYLILQSYLKDRYSVVCQKDKLSGYIRINASVPQGSVLGQSRVTREYLKSIKQEDLTLPEGPMLLNPTSLLNAFHTEVIEKKPEEFKISCLRDIQALFPANIKPFYAGYGNKINDVWAYQAVGIPIFRIFTINHRGELKHELTQTFQSTSYTGQSCIVNDLFPRVERGMRSSPLAVPSRPHSSAPRRIDTLTVPSFVLQASFN</sequence>
<proteinExistence type="inferred from homology"/>
<evidence type="ECO:0000256" key="6">
    <source>
        <dbReference type="SAM" id="MobiDB-lite"/>
    </source>
</evidence>
<dbReference type="PANTHER" id="PTHR12181:SF12">
    <property type="entry name" value="PHOSPHATIDATE PHOSPHATASE"/>
    <property type="match status" value="1"/>
</dbReference>
<feature type="compositionally biased region" description="Basic and acidic residues" evidence="6">
    <location>
        <begin position="263"/>
        <end position="282"/>
    </location>
</feature>
<dbReference type="SUPFAM" id="SSF56784">
    <property type="entry name" value="HAD-like"/>
    <property type="match status" value="1"/>
</dbReference>
<evidence type="ECO:0000256" key="4">
    <source>
        <dbReference type="ARBA" id="ARBA00012638"/>
    </source>
</evidence>
<dbReference type="InterPro" id="IPR013209">
    <property type="entry name" value="LNS2"/>
</dbReference>
<dbReference type="AlphaFoldDB" id="A0ABD0Y7Y9"/>
<dbReference type="InterPro" id="IPR036412">
    <property type="entry name" value="HAD-like_sf"/>
</dbReference>
<dbReference type="InterPro" id="IPR031315">
    <property type="entry name" value="LNS2/PITP"/>
</dbReference>
<feature type="compositionally biased region" description="Gly residues" evidence="6">
    <location>
        <begin position="386"/>
        <end position="408"/>
    </location>
</feature>
<feature type="compositionally biased region" description="Low complexity" evidence="6">
    <location>
        <begin position="248"/>
        <end position="262"/>
    </location>
</feature>
<comment type="caution">
    <text evidence="8">The sequence shown here is derived from an EMBL/GenBank/DDBJ whole genome shotgun (WGS) entry which is preliminary data.</text>
</comment>
<dbReference type="InterPro" id="IPR026058">
    <property type="entry name" value="LIPIN"/>
</dbReference>
<protein>
    <recommendedName>
        <fullName evidence="4">phosphatidate phosphatase</fullName>
        <ecNumber evidence="4">3.1.3.4</ecNumber>
    </recommendedName>
</protein>
<dbReference type="Pfam" id="PF04571">
    <property type="entry name" value="Lipin_N"/>
    <property type="match status" value="1"/>
</dbReference>
<gene>
    <name evidence="8" type="ORF">AAG570_002576</name>
</gene>
<feature type="compositionally biased region" description="Polar residues" evidence="6">
    <location>
        <begin position="507"/>
        <end position="516"/>
    </location>
</feature>
<comment type="cofactor">
    <cofactor evidence="2">
        <name>Mg(2+)</name>
        <dbReference type="ChEBI" id="CHEBI:18420"/>
    </cofactor>
</comment>
<dbReference type="SMART" id="SM00775">
    <property type="entry name" value="LNS2"/>
    <property type="match status" value="1"/>
</dbReference>
<dbReference type="InterPro" id="IPR031703">
    <property type="entry name" value="Lipin_mid"/>
</dbReference>
<reference evidence="8 9" key="1">
    <citation type="submission" date="2024-07" db="EMBL/GenBank/DDBJ databases">
        <title>Chromosome-level genome assembly of the water stick insect Ranatra chinensis (Heteroptera: Nepidae).</title>
        <authorList>
            <person name="Liu X."/>
        </authorList>
    </citation>
    <scope>NUCLEOTIDE SEQUENCE [LARGE SCALE GENOMIC DNA]</scope>
    <source>
        <strain evidence="8">Cailab_2021Rc</strain>
        <tissue evidence="8">Muscle</tissue>
    </source>
</reference>
<dbReference type="InterPro" id="IPR007651">
    <property type="entry name" value="Lipin_N"/>
</dbReference>
<feature type="domain" description="LNS2/PITP" evidence="7">
    <location>
        <begin position="766"/>
        <end position="973"/>
    </location>
</feature>
<dbReference type="Pfam" id="PF08235">
    <property type="entry name" value="LNS2"/>
    <property type="match status" value="2"/>
</dbReference>
<keyword evidence="9" id="KW-1185">Reference proteome</keyword>
<feature type="compositionally biased region" description="Basic and acidic residues" evidence="6">
    <location>
        <begin position="111"/>
        <end position="130"/>
    </location>
</feature>
<evidence type="ECO:0000313" key="8">
    <source>
        <dbReference type="EMBL" id="KAL1123496.1"/>
    </source>
</evidence>
<name>A0ABD0Y7Y9_9HEMI</name>
<feature type="compositionally biased region" description="Polar residues" evidence="6">
    <location>
        <begin position="485"/>
        <end position="495"/>
    </location>
</feature>
<evidence type="ECO:0000256" key="2">
    <source>
        <dbReference type="ARBA" id="ARBA00001946"/>
    </source>
</evidence>
<dbReference type="EC" id="3.1.3.4" evidence="4"/>
<dbReference type="Pfam" id="PF16876">
    <property type="entry name" value="Lipin_mid"/>
    <property type="match status" value="1"/>
</dbReference>
<feature type="compositionally biased region" description="Basic residues" evidence="6">
    <location>
        <begin position="234"/>
        <end position="247"/>
    </location>
</feature>
<evidence type="ECO:0000256" key="3">
    <source>
        <dbReference type="ARBA" id="ARBA00005476"/>
    </source>
</evidence>